<protein>
    <submittedName>
        <fullName evidence="1">Uncharacterized protein</fullName>
    </submittedName>
</protein>
<organism evidence="1">
    <name type="scientific">marine sediment metagenome</name>
    <dbReference type="NCBI Taxonomy" id="412755"/>
    <lineage>
        <taxon>unclassified sequences</taxon>
        <taxon>metagenomes</taxon>
        <taxon>ecological metagenomes</taxon>
    </lineage>
</organism>
<accession>X1PYQ8</accession>
<evidence type="ECO:0000313" key="1">
    <source>
        <dbReference type="EMBL" id="GAI61058.1"/>
    </source>
</evidence>
<dbReference type="AlphaFoldDB" id="X1PYQ8"/>
<sequence length="106" mass="11830">MPLLERINKLIILYEGGQMPIKQIKETIELEEVTTDSEGNAFVQKRINLLEGQSHRLLQTDIFVNAFLNGGFDKLPVEVVISPYPVIPTEMPINSVFTAGRYPSGG</sequence>
<comment type="caution">
    <text evidence="1">The sequence shown here is derived from an EMBL/GenBank/DDBJ whole genome shotgun (WGS) entry which is preliminary data.</text>
</comment>
<feature type="non-terminal residue" evidence="1">
    <location>
        <position position="106"/>
    </location>
</feature>
<gene>
    <name evidence="1" type="ORF">S12H4_01161</name>
</gene>
<proteinExistence type="predicted"/>
<reference evidence="1" key="1">
    <citation type="journal article" date="2014" name="Front. Microbiol.">
        <title>High frequency of phylogenetically diverse reductive dehalogenase-homologous genes in deep subseafloor sedimentary metagenomes.</title>
        <authorList>
            <person name="Kawai M."/>
            <person name="Futagami T."/>
            <person name="Toyoda A."/>
            <person name="Takaki Y."/>
            <person name="Nishi S."/>
            <person name="Hori S."/>
            <person name="Arai W."/>
            <person name="Tsubouchi T."/>
            <person name="Morono Y."/>
            <person name="Uchiyama I."/>
            <person name="Ito T."/>
            <person name="Fujiyama A."/>
            <person name="Inagaki F."/>
            <person name="Takami H."/>
        </authorList>
    </citation>
    <scope>NUCLEOTIDE SEQUENCE</scope>
    <source>
        <strain evidence="1">Expedition CK06-06</strain>
    </source>
</reference>
<dbReference type="EMBL" id="BARW01000210">
    <property type="protein sequence ID" value="GAI61058.1"/>
    <property type="molecule type" value="Genomic_DNA"/>
</dbReference>
<name>X1PYQ8_9ZZZZ</name>